<protein>
    <submittedName>
        <fullName evidence="2">Uncharacterized protein</fullName>
    </submittedName>
</protein>
<evidence type="ECO:0000256" key="1">
    <source>
        <dbReference type="SAM" id="MobiDB-lite"/>
    </source>
</evidence>
<feature type="region of interest" description="Disordered" evidence="1">
    <location>
        <begin position="1"/>
        <end position="67"/>
    </location>
</feature>
<feature type="compositionally biased region" description="Basic residues" evidence="1">
    <location>
        <begin position="42"/>
        <end position="51"/>
    </location>
</feature>
<reference evidence="2 3" key="1">
    <citation type="journal article" date="2015" name="Genome Biol.">
        <title>Comparative genomics of Steinernema reveals deeply conserved gene regulatory networks.</title>
        <authorList>
            <person name="Dillman A.R."/>
            <person name="Macchietto M."/>
            <person name="Porter C.F."/>
            <person name="Rogers A."/>
            <person name="Williams B."/>
            <person name="Antoshechkin I."/>
            <person name="Lee M.M."/>
            <person name="Goodwin Z."/>
            <person name="Lu X."/>
            <person name="Lewis E.E."/>
            <person name="Goodrich-Blair H."/>
            <person name="Stock S.P."/>
            <person name="Adams B.J."/>
            <person name="Sternberg P.W."/>
            <person name="Mortazavi A."/>
        </authorList>
    </citation>
    <scope>NUCLEOTIDE SEQUENCE [LARGE SCALE GENOMIC DNA]</scope>
    <source>
        <strain evidence="2 3">ALL</strain>
    </source>
</reference>
<gene>
    <name evidence="2" type="ORF">L596_017528</name>
</gene>
<sequence>MEQGRGGAFDAGARSEIRTSRGESKKEQGHEVHEAKVGIQKGSHRGKREIRKRPVQEARKSQTHPAS</sequence>
<dbReference type="EMBL" id="AZBU02000005">
    <property type="protein sequence ID" value="TKR76385.1"/>
    <property type="molecule type" value="Genomic_DNA"/>
</dbReference>
<dbReference type="AlphaFoldDB" id="A0A4V6A1R7"/>
<organism evidence="2 3">
    <name type="scientific">Steinernema carpocapsae</name>
    <name type="common">Entomopathogenic nematode</name>
    <dbReference type="NCBI Taxonomy" id="34508"/>
    <lineage>
        <taxon>Eukaryota</taxon>
        <taxon>Metazoa</taxon>
        <taxon>Ecdysozoa</taxon>
        <taxon>Nematoda</taxon>
        <taxon>Chromadorea</taxon>
        <taxon>Rhabditida</taxon>
        <taxon>Tylenchina</taxon>
        <taxon>Panagrolaimomorpha</taxon>
        <taxon>Strongyloidoidea</taxon>
        <taxon>Steinernematidae</taxon>
        <taxon>Steinernema</taxon>
    </lineage>
</organism>
<proteinExistence type="predicted"/>
<evidence type="ECO:0000313" key="2">
    <source>
        <dbReference type="EMBL" id="TKR76385.1"/>
    </source>
</evidence>
<name>A0A4V6A1R7_STECR</name>
<dbReference type="Proteomes" id="UP000298663">
    <property type="component" value="Unassembled WGS sequence"/>
</dbReference>
<feature type="compositionally biased region" description="Basic and acidic residues" evidence="1">
    <location>
        <begin position="13"/>
        <end position="36"/>
    </location>
</feature>
<accession>A0A4V6A1R7</accession>
<reference evidence="2 3" key="2">
    <citation type="journal article" date="2019" name="G3 (Bethesda)">
        <title>Hybrid Assembly of the Genome of the Entomopathogenic Nematode Steinernema carpocapsae Identifies the X-Chromosome.</title>
        <authorList>
            <person name="Serra L."/>
            <person name="Macchietto M."/>
            <person name="Macias-Munoz A."/>
            <person name="McGill C.J."/>
            <person name="Rodriguez I.M."/>
            <person name="Rodriguez B."/>
            <person name="Murad R."/>
            <person name="Mortazavi A."/>
        </authorList>
    </citation>
    <scope>NUCLEOTIDE SEQUENCE [LARGE SCALE GENOMIC DNA]</scope>
    <source>
        <strain evidence="2 3">ALL</strain>
    </source>
</reference>
<comment type="caution">
    <text evidence="2">The sequence shown here is derived from an EMBL/GenBank/DDBJ whole genome shotgun (WGS) entry which is preliminary data.</text>
</comment>
<keyword evidence="3" id="KW-1185">Reference proteome</keyword>
<evidence type="ECO:0000313" key="3">
    <source>
        <dbReference type="Proteomes" id="UP000298663"/>
    </source>
</evidence>